<name>A0ACC2U469_9FUNG</name>
<comment type="caution">
    <text evidence="1">The sequence shown here is derived from an EMBL/GenBank/DDBJ whole genome shotgun (WGS) entry which is preliminary data.</text>
</comment>
<dbReference type="Proteomes" id="UP001165960">
    <property type="component" value="Unassembled WGS sequence"/>
</dbReference>
<keyword evidence="2" id="KW-1185">Reference proteome</keyword>
<evidence type="ECO:0000313" key="2">
    <source>
        <dbReference type="Proteomes" id="UP001165960"/>
    </source>
</evidence>
<dbReference type="EMBL" id="QTSX02001472">
    <property type="protein sequence ID" value="KAJ9081525.1"/>
    <property type="molecule type" value="Genomic_DNA"/>
</dbReference>
<gene>
    <name evidence="1" type="ORF">DSO57_1013873</name>
</gene>
<sequence length="606" mass="67445">MSPPSCFELAKEWLRLDKNPTTREAIQSLVDSQDEKKLEELLRIPLTFGTAGLRAKMEAGFSRMNDLTVIQASQGLCNYVLEQLPSAQEKGIVVGYDHRFNSERFARLTSAVFLHKGFKVYLYRQLVHTPMVPFGIKKLNAACGVMITASHNPKQDNGFKVYWENACQIVEPHDAGIAHHITLNQEPWTWDVDLCDFSELCSNPHSPLWVEYFTSIGKLSHSTLSAPPKFVYTPMHGVGGPAASNAFKVFGLPKDCFIPVPLQMECDPEFPTVKFPNPEEKGALDLAMEHAEQCGATFVLANDPDADRFAAAEQLPSGKWYQFTGNQLGTLLAHHVWKQHSSKGIACGMLASAVSSKMLQSMGSKEGFHFEETLTGFKWLGNRAITLENNQTAKIIFAYEEAIGFMVEDIVRDKDGISAMMTFVELASQLSENSLSVYQHLLSLYARYGLYVNANSYYICHDPKITAALFYSIRYGQEGNSTLNFPTSIGPYKVLRVRDLTIGYDSASKLPNHAPDLPVSLGTQMITFQLSCPDGLPLEITIRTSGTEPKIKYYSELSQPCSSLETSATPEQVEHQLTQLQSRLQLAVAEILEELFHPSQYGLVAV</sequence>
<reference evidence="1" key="1">
    <citation type="submission" date="2022-04" db="EMBL/GenBank/DDBJ databases">
        <title>Genome of the entomopathogenic fungus Entomophthora muscae.</title>
        <authorList>
            <person name="Elya C."/>
            <person name="Lovett B.R."/>
            <person name="Lee E."/>
            <person name="Macias A.M."/>
            <person name="Hajek A.E."/>
            <person name="De Bivort B.L."/>
            <person name="Kasson M.T."/>
            <person name="De Fine Licht H.H."/>
            <person name="Stajich J.E."/>
        </authorList>
    </citation>
    <scope>NUCLEOTIDE SEQUENCE</scope>
    <source>
        <strain evidence="1">Berkeley</strain>
    </source>
</reference>
<accession>A0ACC2U469</accession>
<organism evidence="1 2">
    <name type="scientific">Entomophthora muscae</name>
    <dbReference type="NCBI Taxonomy" id="34485"/>
    <lineage>
        <taxon>Eukaryota</taxon>
        <taxon>Fungi</taxon>
        <taxon>Fungi incertae sedis</taxon>
        <taxon>Zoopagomycota</taxon>
        <taxon>Entomophthoromycotina</taxon>
        <taxon>Entomophthoromycetes</taxon>
        <taxon>Entomophthorales</taxon>
        <taxon>Entomophthoraceae</taxon>
        <taxon>Entomophthora</taxon>
    </lineage>
</organism>
<evidence type="ECO:0000313" key="1">
    <source>
        <dbReference type="EMBL" id="KAJ9081525.1"/>
    </source>
</evidence>
<proteinExistence type="predicted"/>
<protein>
    <submittedName>
        <fullName evidence="1">Uncharacterized protein</fullName>
    </submittedName>
</protein>